<proteinExistence type="predicted"/>
<dbReference type="SUPFAM" id="SSF48452">
    <property type="entry name" value="TPR-like"/>
    <property type="match status" value="3"/>
</dbReference>
<keyword evidence="1" id="KW-0802">TPR repeat</keyword>
<accession>A0A917LSU0</accession>
<dbReference type="InterPro" id="IPR039568">
    <property type="entry name" value="Peptidase_MA-like_dom"/>
</dbReference>
<dbReference type="EMBL" id="BMIY01000004">
    <property type="protein sequence ID" value="GGG54710.1"/>
    <property type="molecule type" value="Genomic_DNA"/>
</dbReference>
<reference evidence="4" key="2">
    <citation type="submission" date="2020-09" db="EMBL/GenBank/DDBJ databases">
        <authorList>
            <person name="Sun Q."/>
            <person name="Zhou Y."/>
        </authorList>
    </citation>
    <scope>NUCLEOTIDE SEQUENCE</scope>
    <source>
        <strain evidence="4">CGMCC 1.15425</strain>
    </source>
</reference>
<gene>
    <name evidence="4" type="ORF">GCM10011403_09780</name>
</gene>
<dbReference type="SMART" id="SM00028">
    <property type="entry name" value="TPR"/>
    <property type="match status" value="9"/>
</dbReference>
<dbReference type="RefSeq" id="WP_068812195.1">
    <property type="nucleotide sequence ID" value="NZ_BMIY01000004.1"/>
</dbReference>
<dbReference type="OrthoDB" id="9787613at2"/>
<sequence length="928" mass="103933">MTYPDNAHSTGSSRNWQGLKVRHSSRSLITGIVFACAAANPFATSLAQPGGSDLDSLERGQQLLESGSYLAAVEALGSVRSDPWLQDATLGLARAHREVGQYERAERVLSIAIEESGGATLAAPIATRLAELYIETGRSAEALELLQELNDNSMPSVRALVRLGEVLALRGNPVAAREQFQQALGRYDAGSVYTSDEVAMVALAAWELGLFHDANALFDEAVRLDDQNLEALVLWGELFQQKFNDEDAQRNFNEALEVNRRYGPALRGLAEISAGERYLTRALDINPQDTMALTRFGALLIRNEQEAEGRRMLERALEINPELIPALATQAVLAVLQDDGQAFQQAEQQVTSFSPNNSEFYTLVAEQLGNRYRFTEAVSLARQALDNDPRNWHAHTVLGGNLIRLGEEEEGRQHLELAFENDPFNVLTSNMLQVFDVMDEYATLETEHFRVRMSQHDATVLWPLMSTMLEDSWDRLVDKYGFEPEVPVTIQVFERTEDFAVRSVGLPDIGPLVGICFGKVITLISPDTLSANWQEILWHELVHVWTLQMTDNRMPRWLSEGISTWEEGQGQPEWGRRQGLDLVRAYEQGQLLPVGDLDAGFLGANSNADLSFAYFESYMVVDYIVERFGFETLRELILAYQDEHDENRIFSSVFDQDLEAFDADFQQWVTGRVESINVYVHMEDSPDEGTGHGHGVRENSSAVLAELYNNEALRDYMQSRVEEQPRDFQAHLQLGIVLFREQQYEQALEHLQQAQSILPTYSGYPSPSLVMAQVYEAMGNEEARLAQLRIMLENQQHDANTPLILANHALETNQLDQAKYYIDRALAVDPYQPEVQRRLADFASASDDSALAVQAFEVLMALEVSDPVGARTDLAAAYLANSQRDDAKNTVLRALEQAPSYERAQQILLQSVEATPTETMGDAQEETP</sequence>
<feature type="domain" description="Ancillary SecYEG translocon subunit/Cell division coordinator CpoB TPR" evidence="2">
    <location>
        <begin position="84"/>
        <end position="191"/>
    </location>
</feature>
<dbReference type="InterPro" id="IPR011990">
    <property type="entry name" value="TPR-like_helical_dom_sf"/>
</dbReference>
<evidence type="ECO:0000259" key="3">
    <source>
        <dbReference type="Pfam" id="PF13485"/>
    </source>
</evidence>
<dbReference type="PANTHER" id="PTHR12558:SF13">
    <property type="entry name" value="CELL DIVISION CYCLE PROTEIN 27 HOMOLOG"/>
    <property type="match status" value="1"/>
</dbReference>
<dbReference type="Gene3D" id="1.25.40.10">
    <property type="entry name" value="Tetratricopeptide repeat domain"/>
    <property type="match status" value="4"/>
</dbReference>
<comment type="caution">
    <text evidence="4">The sequence shown here is derived from an EMBL/GenBank/DDBJ whole genome shotgun (WGS) entry which is preliminary data.</text>
</comment>
<evidence type="ECO:0000313" key="5">
    <source>
        <dbReference type="Proteomes" id="UP000627715"/>
    </source>
</evidence>
<evidence type="ECO:0008006" key="6">
    <source>
        <dbReference type="Google" id="ProtNLM"/>
    </source>
</evidence>
<evidence type="ECO:0000256" key="1">
    <source>
        <dbReference type="PROSITE-ProRule" id="PRU00339"/>
    </source>
</evidence>
<dbReference type="PROSITE" id="PS50005">
    <property type="entry name" value="TPR"/>
    <property type="match status" value="1"/>
</dbReference>
<dbReference type="InterPro" id="IPR018704">
    <property type="entry name" value="SecYEG/CpoB_TPR"/>
</dbReference>
<dbReference type="InterPro" id="IPR019734">
    <property type="entry name" value="TPR_rpt"/>
</dbReference>
<protein>
    <recommendedName>
        <fullName evidence="6">Tetratricopeptide repeat protein</fullName>
    </recommendedName>
</protein>
<reference evidence="4" key="1">
    <citation type="journal article" date="2014" name="Int. J. Syst. Evol. Microbiol.">
        <title>Complete genome sequence of Corynebacterium casei LMG S-19264T (=DSM 44701T), isolated from a smear-ripened cheese.</title>
        <authorList>
            <consortium name="US DOE Joint Genome Institute (JGI-PGF)"/>
            <person name="Walter F."/>
            <person name="Albersmeier A."/>
            <person name="Kalinowski J."/>
            <person name="Ruckert C."/>
        </authorList>
    </citation>
    <scope>NUCLEOTIDE SEQUENCE</scope>
    <source>
        <strain evidence="4">CGMCC 1.15425</strain>
    </source>
</reference>
<feature type="repeat" description="TPR" evidence="1">
    <location>
        <begin position="728"/>
        <end position="761"/>
    </location>
</feature>
<keyword evidence="5" id="KW-1185">Reference proteome</keyword>
<organism evidence="4 5">
    <name type="scientific">Pseudohongiella nitratireducens</name>
    <dbReference type="NCBI Taxonomy" id="1768907"/>
    <lineage>
        <taxon>Bacteria</taxon>
        <taxon>Pseudomonadati</taxon>
        <taxon>Pseudomonadota</taxon>
        <taxon>Gammaproteobacteria</taxon>
        <taxon>Pseudomonadales</taxon>
        <taxon>Pseudohongiellaceae</taxon>
        <taxon>Pseudohongiella</taxon>
    </lineage>
</organism>
<dbReference type="Proteomes" id="UP000627715">
    <property type="component" value="Unassembled WGS sequence"/>
</dbReference>
<dbReference type="AlphaFoldDB" id="A0A917LSU0"/>
<evidence type="ECO:0000259" key="2">
    <source>
        <dbReference type="Pfam" id="PF09976"/>
    </source>
</evidence>
<dbReference type="PANTHER" id="PTHR12558">
    <property type="entry name" value="CELL DIVISION CYCLE 16,23,27"/>
    <property type="match status" value="1"/>
</dbReference>
<evidence type="ECO:0000313" key="4">
    <source>
        <dbReference type="EMBL" id="GGG54710.1"/>
    </source>
</evidence>
<dbReference type="Pfam" id="PF13432">
    <property type="entry name" value="TPR_16"/>
    <property type="match status" value="2"/>
</dbReference>
<dbReference type="Pfam" id="PF13485">
    <property type="entry name" value="Peptidase_MA_2"/>
    <property type="match status" value="1"/>
</dbReference>
<name>A0A917LSU0_9GAMM</name>
<feature type="domain" description="Peptidase MA-like" evidence="3">
    <location>
        <begin position="475"/>
        <end position="670"/>
    </location>
</feature>
<dbReference type="Pfam" id="PF09976">
    <property type="entry name" value="TPR_21"/>
    <property type="match status" value="1"/>
</dbReference>